<evidence type="ECO:0000313" key="4">
    <source>
        <dbReference type="Proteomes" id="UP001054252"/>
    </source>
</evidence>
<dbReference type="InterPro" id="IPR044824">
    <property type="entry name" value="MAIN-like"/>
</dbReference>
<reference evidence="3 4" key="1">
    <citation type="journal article" date="2021" name="Commun. Biol.">
        <title>The genome of Shorea leprosula (Dipterocarpaceae) highlights the ecological relevance of drought in aseasonal tropical rainforests.</title>
        <authorList>
            <person name="Ng K.K.S."/>
            <person name="Kobayashi M.J."/>
            <person name="Fawcett J.A."/>
            <person name="Hatakeyama M."/>
            <person name="Paape T."/>
            <person name="Ng C.H."/>
            <person name="Ang C.C."/>
            <person name="Tnah L.H."/>
            <person name="Lee C.T."/>
            <person name="Nishiyama T."/>
            <person name="Sese J."/>
            <person name="O'Brien M.J."/>
            <person name="Copetti D."/>
            <person name="Mohd Noor M.I."/>
            <person name="Ong R.C."/>
            <person name="Putra M."/>
            <person name="Sireger I.Z."/>
            <person name="Indrioko S."/>
            <person name="Kosugi Y."/>
            <person name="Izuno A."/>
            <person name="Isagi Y."/>
            <person name="Lee S.L."/>
            <person name="Shimizu K.K."/>
        </authorList>
    </citation>
    <scope>NUCLEOTIDE SEQUENCE [LARGE SCALE GENOMIC DNA]</scope>
    <source>
        <strain evidence="3">214</strain>
    </source>
</reference>
<dbReference type="PANTHER" id="PTHR46033:SF80">
    <property type="entry name" value="PROTEIN MAIN-LIKE 2-LIKE"/>
    <property type="match status" value="1"/>
</dbReference>
<gene>
    <name evidence="3" type="ORF">SLEP1_g16099</name>
</gene>
<feature type="domain" description="Aminotransferase-like plant mobile" evidence="2">
    <location>
        <begin position="63"/>
        <end position="123"/>
    </location>
</feature>
<sequence length="783" mass="87124">MLVRHGFLHNARLERQDLLPMPIHFAFPSGKTEDWSRWAKEVLANNGFVEVLHAVAALKLVALSQTLQISGNVECLHRLVQRLCTSTHTFILAFGEVTVTLEDVANLMLFPIVGEEDPQHIDLQKMMRTTASVSSPEGVRLPLAPLMLGTLYHMLDLLHFNEILGIGYYIIESHVCLSLLQMFAWERFHPHYFGRVTGGKALKEYPMAKCSYTSGTASFNFHVYKVMPGTFVPPEVSLFDKALSAMLGNQIVNFIAEDLGHMEAPIVVMPSMLLCFTWWGMWSLECYYPKKVARQFDHDQDVPLAPSSDKIDWNKVMWPYIDEVASNMWSEGIATLRFFSLTKMSTMSPLMLEYWRTLLKRFEAFIQSLPKVVEYDFASRDCDLLFTHNNSFLSYCHKHSRGFFMRGNDGQWVPVYLPVLGLVGEEYHAIEGEPGQEVADDAGIGEEANEAAPSRKSALGKRKSIAHPPRSKAHRTSASPTSKQSKAQAPTPSTMRTTKGKGAIDGVPIPGEDEIPSKPEEAKKVKALMVNMEEALANPDVHRKILAKEIAESTTKAKASDISLQKPFTTKGGVRISYGTPSMTKKPGATKTQPETSIPKPRPISELPPFQASNFELVPRGFRLKRKIDAATDVKGVEKGKVTEGEGVGLQGSIDMNRVALEEFESDVGNAAKKPVPIKARDAIDDAESINFKVGTIHTHLSDLAKAYLEKTVFGMAGNDVTESLDEQIERQAKHIIKMEKSLAETKKLVTKLEEGLVLAKAYLGLLNQDKEHLQSNGITELC</sequence>
<dbReference type="PANTHER" id="PTHR46033">
    <property type="entry name" value="PROTEIN MAIN-LIKE 2"/>
    <property type="match status" value="1"/>
</dbReference>
<feature type="region of interest" description="Disordered" evidence="1">
    <location>
        <begin position="573"/>
        <end position="608"/>
    </location>
</feature>
<dbReference type="InterPro" id="IPR019557">
    <property type="entry name" value="AminoTfrase-like_pln_mobile"/>
</dbReference>
<protein>
    <recommendedName>
        <fullName evidence="2">Aminotransferase-like plant mobile domain-containing protein</fullName>
    </recommendedName>
</protein>
<feature type="region of interest" description="Disordered" evidence="1">
    <location>
        <begin position="447"/>
        <end position="518"/>
    </location>
</feature>
<dbReference type="Pfam" id="PF10536">
    <property type="entry name" value="PMD"/>
    <property type="match status" value="1"/>
</dbReference>
<comment type="caution">
    <text evidence="3">The sequence shown here is derived from an EMBL/GenBank/DDBJ whole genome shotgun (WGS) entry which is preliminary data.</text>
</comment>
<keyword evidence="4" id="KW-1185">Reference proteome</keyword>
<organism evidence="3 4">
    <name type="scientific">Rubroshorea leprosula</name>
    <dbReference type="NCBI Taxonomy" id="152421"/>
    <lineage>
        <taxon>Eukaryota</taxon>
        <taxon>Viridiplantae</taxon>
        <taxon>Streptophyta</taxon>
        <taxon>Embryophyta</taxon>
        <taxon>Tracheophyta</taxon>
        <taxon>Spermatophyta</taxon>
        <taxon>Magnoliopsida</taxon>
        <taxon>eudicotyledons</taxon>
        <taxon>Gunneridae</taxon>
        <taxon>Pentapetalae</taxon>
        <taxon>rosids</taxon>
        <taxon>malvids</taxon>
        <taxon>Malvales</taxon>
        <taxon>Dipterocarpaceae</taxon>
        <taxon>Rubroshorea</taxon>
    </lineage>
</organism>
<dbReference type="GO" id="GO:0010073">
    <property type="term" value="P:meristem maintenance"/>
    <property type="evidence" value="ECO:0007669"/>
    <property type="project" value="InterPro"/>
</dbReference>
<dbReference type="Proteomes" id="UP001054252">
    <property type="component" value="Unassembled WGS sequence"/>
</dbReference>
<name>A0AAV5IPM9_9ROSI</name>
<feature type="compositionally biased region" description="Polar residues" evidence="1">
    <location>
        <begin position="476"/>
        <end position="497"/>
    </location>
</feature>
<evidence type="ECO:0000313" key="3">
    <source>
        <dbReference type="EMBL" id="GKV03857.1"/>
    </source>
</evidence>
<accession>A0AAV5IPM9</accession>
<evidence type="ECO:0000256" key="1">
    <source>
        <dbReference type="SAM" id="MobiDB-lite"/>
    </source>
</evidence>
<proteinExistence type="predicted"/>
<dbReference type="AlphaFoldDB" id="A0AAV5IPM9"/>
<evidence type="ECO:0000259" key="2">
    <source>
        <dbReference type="Pfam" id="PF10536"/>
    </source>
</evidence>
<feature type="compositionally biased region" description="Basic residues" evidence="1">
    <location>
        <begin position="458"/>
        <end position="475"/>
    </location>
</feature>
<dbReference type="EMBL" id="BPVZ01000021">
    <property type="protein sequence ID" value="GKV03857.1"/>
    <property type="molecule type" value="Genomic_DNA"/>
</dbReference>